<dbReference type="Proteomes" id="UP001348149">
    <property type="component" value="Unassembled WGS sequence"/>
</dbReference>
<keyword evidence="1" id="KW-0802">TPR repeat</keyword>
<evidence type="ECO:0000259" key="3">
    <source>
        <dbReference type="PROSITE" id="PS50208"/>
    </source>
</evidence>
<dbReference type="InterPro" id="IPR001309">
    <property type="entry name" value="Pept_C14_p20"/>
</dbReference>
<reference evidence="4 5" key="1">
    <citation type="submission" date="2024-01" db="EMBL/GenBank/DDBJ databases">
        <title>Mesobacterium rodlantinim sp. nov., isolated from shallow sea hydrothermal systems off Kueishantao Island.</title>
        <authorList>
            <person name="Su Z."/>
            <person name="Tang K."/>
        </authorList>
    </citation>
    <scope>NUCLEOTIDE SEQUENCE [LARGE SCALE GENOMIC DNA]</scope>
    <source>
        <strain evidence="4 5">TK19101</strain>
    </source>
</reference>
<keyword evidence="4" id="KW-0378">Hydrolase</keyword>
<dbReference type="PROSITE" id="PS50005">
    <property type="entry name" value="TPR"/>
    <property type="match status" value="1"/>
</dbReference>
<comment type="caution">
    <text evidence="4">The sequence shown here is derived from an EMBL/GenBank/DDBJ whole genome shotgun (WGS) entry which is preliminary data.</text>
</comment>
<evidence type="ECO:0000256" key="2">
    <source>
        <dbReference type="SAM" id="SignalP"/>
    </source>
</evidence>
<sequence>MRGLIVLCLMLFPVLANAGRQAMVIGNAAYDVLENLPNALGDARAYRDGFGRLGYDVTYHENLSLDAMLLAIEAFTAGLGPGDDVVFVYSGHGWSDGRTNFLIPTDAPRDGSERQLARASIALKNGVDGVLDDIDRATAGLAVLIIDACRNNPFRANGRSVGLSRGLSALPGTDESFIIYSADNGQVALDRLPQDPESQTMSVFTRHFLPLLEQGRYLEDAITEAQVQTAALARTYNDHVQRPAYSDQTLGYTCLSETCSPRRGIEVRSQCDQLYDEAKAAGQCFSYQAYVDTCGDHVFAPMARAFLAGQCQPTKATAVPEPNTAAAPDTPEPAIATEDIPVFAPPAPVPAPAPAQKTEMRKCTSAPTDEQGLEDCLAALNSRSWERDDRVRFTSAVGGLYYTLGQLDRAAGYYRRAWFLSPDDTVFLGSLAAIYAKQGDTQNMRKFIDETAQRVFDTGAFRADVAYLEGVAARANGKGASQQRKALDTYWDLLRDMEKRRWQRDLKDAGFYTGDVDAKSGPAMRRAFDACIKVDKCRAPINWLEVRWLSVPETEFPVRD</sequence>
<dbReference type="InterPro" id="IPR011990">
    <property type="entry name" value="TPR-like_helical_dom_sf"/>
</dbReference>
<dbReference type="EC" id="3.4.22.-" evidence="4"/>
<feature type="chain" id="PRO_5045216762" evidence="2">
    <location>
        <begin position="19"/>
        <end position="560"/>
    </location>
</feature>
<accession>A0ABU6HJ54</accession>
<dbReference type="EMBL" id="JAYLLH010000013">
    <property type="protein sequence ID" value="MEC3861865.1"/>
    <property type="molecule type" value="Genomic_DNA"/>
</dbReference>
<evidence type="ECO:0000313" key="4">
    <source>
        <dbReference type="EMBL" id="MEC3861865.1"/>
    </source>
</evidence>
<dbReference type="PANTHER" id="PTHR22576">
    <property type="entry name" value="MUCOSA ASSOCIATED LYMPHOID TISSUE LYMPHOMA TRANSLOCATION PROTEIN 1/PARACASPASE"/>
    <property type="match status" value="1"/>
</dbReference>
<keyword evidence="2" id="KW-0732">Signal</keyword>
<dbReference type="Gene3D" id="3.40.50.1460">
    <property type="match status" value="1"/>
</dbReference>
<dbReference type="SUPFAM" id="SSF52129">
    <property type="entry name" value="Caspase-like"/>
    <property type="match status" value="1"/>
</dbReference>
<dbReference type="SUPFAM" id="SSF48452">
    <property type="entry name" value="TPR-like"/>
    <property type="match status" value="1"/>
</dbReference>
<dbReference type="PANTHER" id="PTHR22576:SF37">
    <property type="entry name" value="MUCOSA-ASSOCIATED LYMPHOID TISSUE LYMPHOMA TRANSLOCATION PROTEIN 1"/>
    <property type="match status" value="1"/>
</dbReference>
<dbReference type="InterPro" id="IPR029030">
    <property type="entry name" value="Caspase-like_dom_sf"/>
</dbReference>
<protein>
    <submittedName>
        <fullName evidence="4">Caspase family protein</fullName>
        <ecNumber evidence="4">3.4.22.-</ecNumber>
    </submittedName>
</protein>
<dbReference type="Gene3D" id="1.25.40.10">
    <property type="entry name" value="Tetratricopeptide repeat domain"/>
    <property type="match status" value="1"/>
</dbReference>
<name>A0ABU6HJ54_9RHOB</name>
<organism evidence="4 5">
    <name type="scientific">Mesobacterium hydrothermale</name>
    <dbReference type="NCBI Taxonomy" id="3111907"/>
    <lineage>
        <taxon>Bacteria</taxon>
        <taxon>Pseudomonadati</taxon>
        <taxon>Pseudomonadota</taxon>
        <taxon>Alphaproteobacteria</taxon>
        <taxon>Rhodobacterales</taxon>
        <taxon>Roseobacteraceae</taxon>
        <taxon>Mesobacterium</taxon>
    </lineage>
</organism>
<proteinExistence type="predicted"/>
<feature type="domain" description="Caspase family p20" evidence="3">
    <location>
        <begin position="22"/>
        <end position="93"/>
    </location>
</feature>
<dbReference type="GO" id="GO:0016787">
    <property type="term" value="F:hydrolase activity"/>
    <property type="evidence" value="ECO:0007669"/>
    <property type="project" value="UniProtKB-KW"/>
</dbReference>
<dbReference type="InterPro" id="IPR052039">
    <property type="entry name" value="Caspase-related_regulators"/>
</dbReference>
<feature type="repeat" description="TPR" evidence="1">
    <location>
        <begin position="391"/>
        <end position="424"/>
    </location>
</feature>
<feature type="signal peptide" evidence="2">
    <location>
        <begin position="1"/>
        <end position="18"/>
    </location>
</feature>
<dbReference type="InterPro" id="IPR011600">
    <property type="entry name" value="Pept_C14_caspase"/>
</dbReference>
<keyword evidence="5" id="KW-1185">Reference proteome</keyword>
<dbReference type="RefSeq" id="WP_326297589.1">
    <property type="nucleotide sequence ID" value="NZ_JAYLLH010000013.1"/>
</dbReference>
<evidence type="ECO:0000256" key="1">
    <source>
        <dbReference type="PROSITE-ProRule" id="PRU00339"/>
    </source>
</evidence>
<dbReference type="PROSITE" id="PS50208">
    <property type="entry name" value="CASPASE_P20"/>
    <property type="match status" value="1"/>
</dbReference>
<dbReference type="Pfam" id="PF00656">
    <property type="entry name" value="Peptidase_C14"/>
    <property type="match status" value="1"/>
</dbReference>
<evidence type="ECO:0000313" key="5">
    <source>
        <dbReference type="Proteomes" id="UP001348149"/>
    </source>
</evidence>
<gene>
    <name evidence="4" type="ORF">VK792_11265</name>
</gene>
<dbReference type="InterPro" id="IPR019734">
    <property type="entry name" value="TPR_rpt"/>
</dbReference>